<keyword evidence="4" id="KW-0720">Serine protease</keyword>
<evidence type="ECO:0000313" key="6">
    <source>
        <dbReference type="Proteomes" id="UP000664601"/>
    </source>
</evidence>
<name>A0ABS3LBN2_9ENTE</name>
<comment type="caution">
    <text evidence="5">The sequence shown here is derived from an EMBL/GenBank/DDBJ whole genome shotgun (WGS) entry which is preliminary data.</text>
</comment>
<keyword evidence="6" id="KW-1185">Reference proteome</keyword>
<proteinExistence type="inferred from homology"/>
<protein>
    <submittedName>
        <fullName evidence="5">Type 1 glutamine amidotransferase-like domain-containing protein</fullName>
    </submittedName>
</protein>
<comment type="similarity">
    <text evidence="1">Belongs to the peptidase S51 family.</text>
</comment>
<reference evidence="5 6" key="1">
    <citation type="submission" date="2021-03" db="EMBL/GenBank/DDBJ databases">
        <title>Enterococcal diversity collection.</title>
        <authorList>
            <person name="Gilmore M.S."/>
            <person name="Schwartzman J."/>
            <person name="Van Tyne D."/>
            <person name="Martin M."/>
            <person name="Earl A.M."/>
            <person name="Manson A.L."/>
            <person name="Straub T."/>
            <person name="Salamzade R."/>
            <person name="Saavedra J."/>
            <person name="Lebreton F."/>
            <person name="Prichula J."/>
            <person name="Schaufler K."/>
            <person name="Gaca A."/>
            <person name="Sgardioli B."/>
            <person name="Wagenaar J."/>
            <person name="Strong T."/>
        </authorList>
    </citation>
    <scope>NUCLEOTIDE SEQUENCE [LARGE SCALE GENOMIC DNA]</scope>
    <source>
        <strain evidence="5 6">669A</strain>
    </source>
</reference>
<dbReference type="PANTHER" id="PTHR20842">
    <property type="entry name" value="PROTEASE S51 ALPHA-ASPARTYL DIPEPTIDASE"/>
    <property type="match status" value="1"/>
</dbReference>
<dbReference type="InterPro" id="IPR029062">
    <property type="entry name" value="Class_I_gatase-like"/>
</dbReference>
<evidence type="ECO:0000256" key="4">
    <source>
        <dbReference type="ARBA" id="ARBA00022825"/>
    </source>
</evidence>
<dbReference type="Pfam" id="PF03575">
    <property type="entry name" value="Peptidase_S51"/>
    <property type="match status" value="1"/>
</dbReference>
<evidence type="ECO:0000256" key="1">
    <source>
        <dbReference type="ARBA" id="ARBA00006534"/>
    </source>
</evidence>
<dbReference type="RefSeq" id="WP_207673946.1">
    <property type="nucleotide sequence ID" value="NZ_JAFREM010000018.1"/>
</dbReference>
<sequence length="204" mass="22566">MKRMLLVSMFGNVSEMLKDIEPNLAGQTVTYIPTAIKVEAPDISTEIFKRPLEELGLTVEELDVSTASLETIKQTLEKNELIYIGGGNTFYLLQELRRSGADQLLIQEVNNGKLYIGESAGAIVVSPNIGYSAVMDSVEKAPDLKDYTGLNLIDFYVVPHCKNPEMGEAADEIIETYFSIFQLKEITDDQAVLVEGDKVRVLGK</sequence>
<keyword evidence="3" id="KW-0378">Hydrolase</keyword>
<dbReference type="PANTHER" id="PTHR20842:SF0">
    <property type="entry name" value="ALPHA-ASPARTYL DIPEPTIDASE"/>
    <property type="match status" value="1"/>
</dbReference>
<accession>A0ABS3LBN2</accession>
<dbReference type="Proteomes" id="UP000664601">
    <property type="component" value="Unassembled WGS sequence"/>
</dbReference>
<dbReference type="InterPro" id="IPR005320">
    <property type="entry name" value="Peptidase_S51"/>
</dbReference>
<dbReference type="Gene3D" id="3.40.50.880">
    <property type="match status" value="1"/>
</dbReference>
<dbReference type="EMBL" id="JAFREM010000018">
    <property type="protein sequence ID" value="MBO1307034.1"/>
    <property type="molecule type" value="Genomic_DNA"/>
</dbReference>
<evidence type="ECO:0000256" key="2">
    <source>
        <dbReference type="ARBA" id="ARBA00022670"/>
    </source>
</evidence>
<keyword evidence="2" id="KW-0645">Protease</keyword>
<evidence type="ECO:0000313" key="5">
    <source>
        <dbReference type="EMBL" id="MBO1307034.1"/>
    </source>
</evidence>
<organism evidence="5 6">
    <name type="scientific">Candidatus Enterococcus moelleringii</name>
    <dbReference type="NCBI Taxonomy" id="2815325"/>
    <lineage>
        <taxon>Bacteria</taxon>
        <taxon>Bacillati</taxon>
        <taxon>Bacillota</taxon>
        <taxon>Bacilli</taxon>
        <taxon>Lactobacillales</taxon>
        <taxon>Enterococcaceae</taxon>
        <taxon>Enterococcus</taxon>
    </lineage>
</organism>
<evidence type="ECO:0000256" key="3">
    <source>
        <dbReference type="ARBA" id="ARBA00022801"/>
    </source>
</evidence>
<gene>
    <name evidence="5" type="ORF">JZO70_12730</name>
</gene>
<dbReference type="SUPFAM" id="SSF52317">
    <property type="entry name" value="Class I glutamine amidotransferase-like"/>
    <property type="match status" value="1"/>
</dbReference>